<evidence type="ECO:0008006" key="3">
    <source>
        <dbReference type="Google" id="ProtNLM"/>
    </source>
</evidence>
<gene>
    <name evidence="2" type="ORF">POBO1169_LOCUS6869</name>
</gene>
<reference evidence="2" key="1">
    <citation type="submission" date="2021-01" db="EMBL/GenBank/DDBJ databases">
        <authorList>
            <person name="Corre E."/>
            <person name="Pelletier E."/>
            <person name="Niang G."/>
            <person name="Scheremetjew M."/>
            <person name="Finn R."/>
            <person name="Kale V."/>
            <person name="Holt S."/>
            <person name="Cochrane G."/>
            <person name="Meng A."/>
            <person name="Brown T."/>
            <person name="Cohen L."/>
        </authorList>
    </citation>
    <scope>NUCLEOTIDE SEQUENCE</scope>
    <source>
        <strain evidence="2">CCMP722</strain>
    </source>
</reference>
<sequence>MFATARRHIRAPFNVDFADYEEKCAPPTPSPRSQHHAAGYRWSWTRAFNRRRVVLAALAIQAIGTVIYFQEFLLSHDELSVNDDFGIAPQHGSTRELRAIAFDRGGWNAIEPVLSLALIEGVGVRVFLGGASARHFQQGLLRADSRLIVTNALEDWNDAAVQSAVQEFVQVEHGGLLVAASQSAEGTRGAVHAICTSAAHAVLVEDMYGTSVNILAQISVECPSAANATLVTVGDKIGHGLVKSRARKFPGVTLLTGAPQFDAVAEWIPDLPRRRASLRSHLGLEEREILLLIAGQPRGTHEMLTLVKEAAFDTGARVRVLLRPHPRTPESERRLEREIRSQVAAAFFVEADRAEYPTSVDLLPAADVVMSGFSTTNYFAILLGIRGVVYAGTPSLLEDLSSEKGVSRPPEADAGAGWFVQTAEELQRVLAEVRATPESEAMQKVRLAQEGLSAGVDGQAAKRVWRAMIQHCRLSG</sequence>
<keyword evidence="1" id="KW-0812">Transmembrane</keyword>
<dbReference type="EMBL" id="HBFA01013205">
    <property type="protein sequence ID" value="CAD8661509.1"/>
    <property type="molecule type" value="Transcribed_RNA"/>
</dbReference>
<dbReference type="SUPFAM" id="SSF53756">
    <property type="entry name" value="UDP-Glycosyltransferase/glycogen phosphorylase"/>
    <property type="match status" value="1"/>
</dbReference>
<organism evidence="2">
    <name type="scientific">Pyramimonas obovata</name>
    <dbReference type="NCBI Taxonomy" id="1411642"/>
    <lineage>
        <taxon>Eukaryota</taxon>
        <taxon>Viridiplantae</taxon>
        <taxon>Chlorophyta</taxon>
        <taxon>Pyramimonadophyceae</taxon>
        <taxon>Pyramimonadales</taxon>
        <taxon>Pyramimonadaceae</taxon>
        <taxon>Pyramimonas</taxon>
        <taxon>Pyramimonas incertae sedis</taxon>
    </lineage>
</organism>
<dbReference type="AlphaFoldDB" id="A0A7S0NA99"/>
<evidence type="ECO:0000313" key="2">
    <source>
        <dbReference type="EMBL" id="CAD8661509.1"/>
    </source>
</evidence>
<accession>A0A7S0NA99</accession>
<feature type="transmembrane region" description="Helical" evidence="1">
    <location>
        <begin position="53"/>
        <end position="70"/>
    </location>
</feature>
<protein>
    <recommendedName>
        <fullName evidence="3">Lipid-A-disaccharide synthase</fullName>
    </recommendedName>
</protein>
<evidence type="ECO:0000256" key="1">
    <source>
        <dbReference type="SAM" id="Phobius"/>
    </source>
</evidence>
<name>A0A7S0NA99_9CHLO</name>
<keyword evidence="1" id="KW-0472">Membrane</keyword>
<keyword evidence="1" id="KW-1133">Transmembrane helix</keyword>
<proteinExistence type="predicted"/>